<evidence type="ECO:0000313" key="2">
    <source>
        <dbReference type="EMBL" id="MTD33747.1"/>
    </source>
</evidence>
<evidence type="ECO:0000256" key="1">
    <source>
        <dbReference type="SAM" id="MobiDB-lite"/>
    </source>
</evidence>
<protein>
    <submittedName>
        <fullName evidence="2">Uncharacterized protein</fullName>
    </submittedName>
</protein>
<organism evidence="2 3">
    <name type="scientific">Paludibacterium denitrificans</name>
    <dbReference type="NCBI Taxonomy" id="2675226"/>
    <lineage>
        <taxon>Bacteria</taxon>
        <taxon>Pseudomonadati</taxon>
        <taxon>Pseudomonadota</taxon>
        <taxon>Betaproteobacteria</taxon>
        <taxon>Neisseriales</taxon>
        <taxon>Chromobacteriaceae</taxon>
        <taxon>Paludibacterium</taxon>
    </lineage>
</organism>
<gene>
    <name evidence="2" type="ORF">GKE73_13960</name>
</gene>
<dbReference type="AlphaFoldDB" id="A0A844GFR4"/>
<evidence type="ECO:0000313" key="3">
    <source>
        <dbReference type="Proteomes" id="UP000446658"/>
    </source>
</evidence>
<reference evidence="2 3" key="1">
    <citation type="submission" date="2019-11" db="EMBL/GenBank/DDBJ databases">
        <title>Draft genome sequence of Paludibacterium sp. dN18-1.</title>
        <authorList>
            <person name="Im W.-T."/>
        </authorList>
    </citation>
    <scope>NUCLEOTIDE SEQUENCE [LARGE SCALE GENOMIC DNA]</scope>
    <source>
        <strain evidence="3">dN 18-1</strain>
    </source>
</reference>
<comment type="caution">
    <text evidence="2">The sequence shown here is derived from an EMBL/GenBank/DDBJ whole genome shotgun (WGS) entry which is preliminary data.</text>
</comment>
<dbReference type="EMBL" id="WLYX01000001">
    <property type="protein sequence ID" value="MTD33747.1"/>
    <property type="molecule type" value="Genomic_DNA"/>
</dbReference>
<proteinExistence type="predicted"/>
<keyword evidence="3" id="KW-1185">Reference proteome</keyword>
<sequence length="21" mass="2497">MEKRVNGSLTQLEWDGYNRLS</sequence>
<name>A0A844GFR4_9NEIS</name>
<feature type="region of interest" description="Disordered" evidence="1">
    <location>
        <begin position="1"/>
        <end position="21"/>
    </location>
</feature>
<accession>A0A844GFR4</accession>
<dbReference type="Proteomes" id="UP000446658">
    <property type="component" value="Unassembled WGS sequence"/>
</dbReference>